<dbReference type="Pfam" id="PF00155">
    <property type="entry name" value="Aminotran_1_2"/>
    <property type="match status" value="1"/>
</dbReference>
<dbReference type="Proteomes" id="UP000244906">
    <property type="component" value="Unassembled WGS sequence"/>
</dbReference>
<keyword evidence="7" id="KW-1185">Reference proteome</keyword>
<sequence>MQPADHLQNMSPSYIREILKAATAENVISLAGGLPAAEHFPMALLQQPLQQISQSPELFQYGATAGYQPLLDFCAEHYQLETGNSGLITTGSQQGLDLIARAFLNPGDGVAMEAPCYLGALQVFELAKAELFTVEQSDSGPDLVALEQLFAKGNIKIFYAVPDFHNPTGRVWPLAARQAVAKLCQRYKVGLIEDAPYRELRYHGDALPMVSSFCPEQAWILRSFSKIALPGIRLAFISGPQNWIDPLIKIKQASDLHSPIPLQALLLGLLKSSEFNNHLLKLREQYAERYQALSGALDKYLGDKISFQQVEGGMFLWLELNQKNDQPINTMKLAERALENNVAVVPGEVFYPVGQLSRPALRLNFSHASPQQLEIAIQRLVKAFDRQ</sequence>
<dbReference type="EMBL" id="QDDL01000005">
    <property type="protein sequence ID" value="PVZ68158.1"/>
    <property type="molecule type" value="Genomic_DNA"/>
</dbReference>
<feature type="domain" description="Aminotransferase class I/classII large" evidence="5">
    <location>
        <begin position="28"/>
        <end position="380"/>
    </location>
</feature>
<evidence type="ECO:0000256" key="2">
    <source>
        <dbReference type="ARBA" id="ARBA00022576"/>
    </source>
</evidence>
<comment type="cofactor">
    <cofactor evidence="1">
        <name>pyridoxal 5'-phosphate</name>
        <dbReference type="ChEBI" id="CHEBI:597326"/>
    </cofactor>
</comment>
<dbReference type="InterPro" id="IPR015424">
    <property type="entry name" value="PyrdxlP-dep_Trfase"/>
</dbReference>
<dbReference type="InterPro" id="IPR015421">
    <property type="entry name" value="PyrdxlP-dep_Trfase_major"/>
</dbReference>
<dbReference type="AlphaFoldDB" id="A0A2V1GW28"/>
<protein>
    <submittedName>
        <fullName evidence="6">GntR family transcriptional regulator</fullName>
    </submittedName>
</protein>
<dbReference type="RefSeq" id="WP_116687487.1">
    <property type="nucleotide sequence ID" value="NZ_CAWNYD010000005.1"/>
</dbReference>
<gene>
    <name evidence="6" type="ORF">DC094_12710</name>
</gene>
<dbReference type="GO" id="GO:0030170">
    <property type="term" value="F:pyridoxal phosphate binding"/>
    <property type="evidence" value="ECO:0007669"/>
    <property type="project" value="InterPro"/>
</dbReference>
<dbReference type="Gene3D" id="3.90.1150.10">
    <property type="entry name" value="Aspartate Aminotransferase, domain 1"/>
    <property type="match status" value="1"/>
</dbReference>
<proteinExistence type="predicted"/>
<keyword evidence="3" id="KW-0808">Transferase</keyword>
<dbReference type="SUPFAM" id="SSF53383">
    <property type="entry name" value="PLP-dependent transferases"/>
    <property type="match status" value="1"/>
</dbReference>
<dbReference type="OrthoDB" id="9802328at2"/>
<evidence type="ECO:0000256" key="4">
    <source>
        <dbReference type="ARBA" id="ARBA00022898"/>
    </source>
</evidence>
<keyword evidence="2" id="KW-0032">Aminotransferase</keyword>
<dbReference type="GO" id="GO:0008483">
    <property type="term" value="F:transaminase activity"/>
    <property type="evidence" value="ECO:0007669"/>
    <property type="project" value="UniProtKB-KW"/>
</dbReference>
<evidence type="ECO:0000259" key="5">
    <source>
        <dbReference type="Pfam" id="PF00155"/>
    </source>
</evidence>
<dbReference type="Gene3D" id="3.40.640.10">
    <property type="entry name" value="Type I PLP-dependent aspartate aminotransferase-like (Major domain)"/>
    <property type="match status" value="1"/>
</dbReference>
<dbReference type="CDD" id="cd00609">
    <property type="entry name" value="AAT_like"/>
    <property type="match status" value="1"/>
</dbReference>
<evidence type="ECO:0000256" key="3">
    <source>
        <dbReference type="ARBA" id="ARBA00022679"/>
    </source>
</evidence>
<dbReference type="InterPro" id="IPR050859">
    <property type="entry name" value="Class-I_PLP-dep_aminotransf"/>
</dbReference>
<dbReference type="GO" id="GO:1901605">
    <property type="term" value="P:alpha-amino acid metabolic process"/>
    <property type="evidence" value="ECO:0007669"/>
    <property type="project" value="TreeGrafter"/>
</dbReference>
<evidence type="ECO:0000313" key="7">
    <source>
        <dbReference type="Proteomes" id="UP000244906"/>
    </source>
</evidence>
<evidence type="ECO:0000313" key="6">
    <source>
        <dbReference type="EMBL" id="PVZ68158.1"/>
    </source>
</evidence>
<dbReference type="InterPro" id="IPR015422">
    <property type="entry name" value="PyrdxlP-dep_Trfase_small"/>
</dbReference>
<dbReference type="PANTHER" id="PTHR42790:SF19">
    <property type="entry name" value="KYNURENINE_ALPHA-AMINOADIPATE AMINOTRANSFERASE, MITOCHONDRIAL"/>
    <property type="match status" value="1"/>
</dbReference>
<accession>A0A2V1GW28</accession>
<comment type="caution">
    <text evidence="6">The sequence shown here is derived from an EMBL/GenBank/DDBJ whole genome shotgun (WGS) entry which is preliminary data.</text>
</comment>
<dbReference type="PANTHER" id="PTHR42790">
    <property type="entry name" value="AMINOTRANSFERASE"/>
    <property type="match status" value="1"/>
</dbReference>
<evidence type="ECO:0000256" key="1">
    <source>
        <dbReference type="ARBA" id="ARBA00001933"/>
    </source>
</evidence>
<keyword evidence="4" id="KW-0663">Pyridoxal phosphate</keyword>
<organism evidence="6 7">
    <name type="scientific">Pelagibaculum spongiae</name>
    <dbReference type="NCBI Taxonomy" id="2080658"/>
    <lineage>
        <taxon>Bacteria</taxon>
        <taxon>Pseudomonadati</taxon>
        <taxon>Pseudomonadota</taxon>
        <taxon>Gammaproteobacteria</taxon>
        <taxon>Oceanospirillales</taxon>
        <taxon>Pelagibaculum</taxon>
    </lineage>
</organism>
<reference evidence="6 7" key="1">
    <citation type="submission" date="2018-04" db="EMBL/GenBank/DDBJ databases">
        <title>Thalassorhabdus spongiae gen. nov., sp. nov., isolated from a marine sponge in South-West Iceland.</title>
        <authorList>
            <person name="Knobloch S."/>
            <person name="Daussin A."/>
            <person name="Johannsson R."/>
            <person name="Marteinsson V.T."/>
        </authorList>
    </citation>
    <scope>NUCLEOTIDE SEQUENCE [LARGE SCALE GENOMIC DNA]</scope>
    <source>
        <strain evidence="6 7">Hp12</strain>
    </source>
</reference>
<name>A0A2V1GW28_9GAMM</name>
<dbReference type="InterPro" id="IPR004839">
    <property type="entry name" value="Aminotransferase_I/II_large"/>
</dbReference>